<dbReference type="PANTHER" id="PTHR43037">
    <property type="entry name" value="UNNAMED PRODUCT-RELATED"/>
    <property type="match status" value="1"/>
</dbReference>
<dbReference type="PANTHER" id="PTHR43037:SF5">
    <property type="entry name" value="FERULOYL ESTERASE"/>
    <property type="match status" value="1"/>
</dbReference>
<dbReference type="HOGENOM" id="CLU_042524_0_0_11"/>
<dbReference type="AlphaFoldDB" id="D3PUT8"/>
<feature type="signal peptide" evidence="3">
    <location>
        <begin position="1"/>
        <end position="15"/>
    </location>
</feature>
<dbReference type="STRING" id="446470.Snas_5328"/>
<dbReference type="Proteomes" id="UP000000844">
    <property type="component" value="Chromosome"/>
</dbReference>
<dbReference type="Gene3D" id="3.40.50.1820">
    <property type="entry name" value="alpha/beta hydrolase"/>
    <property type="match status" value="2"/>
</dbReference>
<dbReference type="OrthoDB" id="9767239at2"/>
<evidence type="ECO:0000256" key="3">
    <source>
        <dbReference type="SAM" id="SignalP"/>
    </source>
</evidence>
<name>D3PUT8_STANL</name>
<sequence>MIPLVLALTATLVPAATPDTDATPADVYVVGISSGGYMADQLHMAHSSTFDGLGIFSAGPYHCARGNLTTAQLACMNDLQDNDPGALQQLARDRAAEGTIDPVDNLTTNPVWIYHGRNDSTVKQSVNDDLASFYTDFGANVSYRNDSPAGHAWVSPLGPNACETTAAPYINNCGDDPQSAMLTHLLGPITAPAPQLSGDLTTFDQNPHAPGGNAATISMGPTGYRYTPSTCTNGDCRLLVALHGCKQSATTIGTTFVENAYLNEYADTNNTVVLYPQATPSTDNPNGCWNWWGYGNDPNYDTHEGQQIQAIMSMVTA</sequence>
<proteinExistence type="predicted"/>
<evidence type="ECO:0000313" key="5">
    <source>
        <dbReference type="Proteomes" id="UP000000844"/>
    </source>
</evidence>
<feature type="chain" id="PRO_5039463070" evidence="3">
    <location>
        <begin position="16"/>
        <end position="317"/>
    </location>
</feature>
<dbReference type="SUPFAM" id="SSF53474">
    <property type="entry name" value="alpha/beta-Hydrolases"/>
    <property type="match status" value="1"/>
</dbReference>
<keyword evidence="2" id="KW-0378">Hydrolase</keyword>
<evidence type="ECO:0000313" key="4">
    <source>
        <dbReference type="EMBL" id="ADD44962.1"/>
    </source>
</evidence>
<dbReference type="eggNOG" id="COG1073">
    <property type="taxonomic scope" value="Bacteria"/>
</dbReference>
<dbReference type="EMBL" id="CP001778">
    <property type="protein sequence ID" value="ADD44962.1"/>
    <property type="molecule type" value="Genomic_DNA"/>
</dbReference>
<dbReference type="RefSeq" id="WP_013020533.1">
    <property type="nucleotide sequence ID" value="NC_013947.1"/>
</dbReference>
<dbReference type="GO" id="GO:0016787">
    <property type="term" value="F:hydrolase activity"/>
    <property type="evidence" value="ECO:0007669"/>
    <property type="project" value="UniProtKB-KW"/>
</dbReference>
<reference evidence="4 5" key="1">
    <citation type="journal article" date="2009" name="Stand. Genomic Sci.">
        <title>Complete genome sequence of Stackebrandtia nassauensis type strain (LLR-40K-21).</title>
        <authorList>
            <person name="Munk C."/>
            <person name="Lapidus A."/>
            <person name="Copeland A."/>
            <person name="Jando M."/>
            <person name="Mayilraj S."/>
            <person name="Glavina Del Rio T."/>
            <person name="Nolan M."/>
            <person name="Chen F."/>
            <person name="Lucas S."/>
            <person name="Tice H."/>
            <person name="Cheng J.F."/>
            <person name="Han C."/>
            <person name="Detter J.C."/>
            <person name="Bruce D."/>
            <person name="Goodwin L."/>
            <person name="Chain P."/>
            <person name="Pitluck S."/>
            <person name="Goker M."/>
            <person name="Ovchinikova G."/>
            <person name="Pati A."/>
            <person name="Ivanova N."/>
            <person name="Mavromatis K."/>
            <person name="Chen A."/>
            <person name="Palaniappan K."/>
            <person name="Land M."/>
            <person name="Hauser L."/>
            <person name="Chang Y.J."/>
            <person name="Jeffries C.D."/>
            <person name="Bristow J."/>
            <person name="Eisen J.A."/>
            <person name="Markowitz V."/>
            <person name="Hugenholtz P."/>
            <person name="Kyrpides N.C."/>
            <person name="Klenk H.P."/>
        </authorList>
    </citation>
    <scope>NUCLEOTIDE SEQUENCE [LARGE SCALE GENOMIC DNA]</scope>
    <source>
        <strain evidence="5">DSM 44728 / CIP 108903 / NRRL B-16338 / NBRC 102104 / LLR-40K-21</strain>
    </source>
</reference>
<protein>
    <submittedName>
        <fullName evidence="4">Poly (3-hydroxybutyrate) depolymerase</fullName>
    </submittedName>
</protein>
<dbReference type="InterPro" id="IPR029058">
    <property type="entry name" value="AB_hydrolase_fold"/>
</dbReference>
<evidence type="ECO:0000256" key="1">
    <source>
        <dbReference type="ARBA" id="ARBA00022729"/>
    </source>
</evidence>
<gene>
    <name evidence="4" type="ordered locus">Snas_5328</name>
</gene>
<accession>D3PUT8</accession>
<keyword evidence="1 3" id="KW-0732">Signal</keyword>
<dbReference type="KEGG" id="sna:Snas_5328"/>
<dbReference type="InterPro" id="IPR050955">
    <property type="entry name" value="Plant_Biomass_Hydrol_Est"/>
</dbReference>
<keyword evidence="5" id="KW-1185">Reference proteome</keyword>
<evidence type="ECO:0000256" key="2">
    <source>
        <dbReference type="ARBA" id="ARBA00022801"/>
    </source>
</evidence>
<organism evidence="4 5">
    <name type="scientific">Stackebrandtia nassauensis (strain DSM 44728 / CIP 108903 / NRRL B-16338 / NBRC 102104 / LLR-40K-21)</name>
    <dbReference type="NCBI Taxonomy" id="446470"/>
    <lineage>
        <taxon>Bacteria</taxon>
        <taxon>Bacillati</taxon>
        <taxon>Actinomycetota</taxon>
        <taxon>Actinomycetes</taxon>
        <taxon>Glycomycetales</taxon>
        <taxon>Glycomycetaceae</taxon>
        <taxon>Stackebrandtia</taxon>
    </lineage>
</organism>